<evidence type="ECO:0008006" key="3">
    <source>
        <dbReference type="Google" id="ProtNLM"/>
    </source>
</evidence>
<evidence type="ECO:0000313" key="1">
    <source>
        <dbReference type="EMBL" id="EFN65617.1"/>
    </source>
</evidence>
<reference evidence="1 2" key="1">
    <citation type="journal article" date="2010" name="Science">
        <title>Genomic comparison of the ants Camponotus floridanus and Harpegnathos saltator.</title>
        <authorList>
            <person name="Bonasio R."/>
            <person name="Zhang G."/>
            <person name="Ye C."/>
            <person name="Mutti N.S."/>
            <person name="Fang X."/>
            <person name="Qin N."/>
            <person name="Donahue G."/>
            <person name="Yang P."/>
            <person name="Li Q."/>
            <person name="Li C."/>
            <person name="Zhang P."/>
            <person name="Huang Z."/>
            <person name="Berger S.L."/>
            <person name="Reinberg D."/>
            <person name="Wang J."/>
            <person name="Liebig J."/>
        </authorList>
    </citation>
    <scope>NUCLEOTIDE SEQUENCE [LARGE SCALE GENOMIC DNA]</scope>
    <source>
        <strain evidence="2">C129</strain>
    </source>
</reference>
<dbReference type="Gene3D" id="3.30.420.10">
    <property type="entry name" value="Ribonuclease H-like superfamily/Ribonuclease H"/>
    <property type="match status" value="1"/>
</dbReference>
<proteinExistence type="predicted"/>
<evidence type="ECO:0000313" key="2">
    <source>
        <dbReference type="Proteomes" id="UP000000311"/>
    </source>
</evidence>
<feature type="non-terminal residue" evidence="1">
    <location>
        <position position="1"/>
    </location>
</feature>
<gene>
    <name evidence="1" type="ORF">EAG_15764</name>
</gene>
<name>E2ALS1_CAMFO</name>
<dbReference type="PANTHER" id="PTHR47326:SF1">
    <property type="entry name" value="HTH PSQ-TYPE DOMAIN-CONTAINING PROTEIN"/>
    <property type="match status" value="1"/>
</dbReference>
<dbReference type="GO" id="GO:0003676">
    <property type="term" value="F:nucleic acid binding"/>
    <property type="evidence" value="ECO:0007669"/>
    <property type="project" value="InterPro"/>
</dbReference>
<sequence length="41" mass="4967">INQKFSGRWIGLHGFQEWPPRSPDLTPTDFLMWDFLKNKVY</sequence>
<dbReference type="EMBL" id="GL440628">
    <property type="protein sequence ID" value="EFN65617.1"/>
    <property type="molecule type" value="Genomic_DNA"/>
</dbReference>
<dbReference type="PANTHER" id="PTHR47326">
    <property type="entry name" value="TRANSPOSABLE ELEMENT TC3 TRANSPOSASE-LIKE PROTEIN"/>
    <property type="match status" value="1"/>
</dbReference>
<keyword evidence="2" id="KW-1185">Reference proteome</keyword>
<dbReference type="InParanoid" id="E2ALS1"/>
<organism evidence="2">
    <name type="scientific">Camponotus floridanus</name>
    <name type="common">Florida carpenter ant</name>
    <dbReference type="NCBI Taxonomy" id="104421"/>
    <lineage>
        <taxon>Eukaryota</taxon>
        <taxon>Metazoa</taxon>
        <taxon>Ecdysozoa</taxon>
        <taxon>Arthropoda</taxon>
        <taxon>Hexapoda</taxon>
        <taxon>Insecta</taxon>
        <taxon>Pterygota</taxon>
        <taxon>Neoptera</taxon>
        <taxon>Endopterygota</taxon>
        <taxon>Hymenoptera</taxon>
        <taxon>Apocrita</taxon>
        <taxon>Aculeata</taxon>
        <taxon>Formicoidea</taxon>
        <taxon>Formicidae</taxon>
        <taxon>Formicinae</taxon>
        <taxon>Camponotus</taxon>
    </lineage>
</organism>
<dbReference type="InterPro" id="IPR036397">
    <property type="entry name" value="RNaseH_sf"/>
</dbReference>
<accession>E2ALS1</accession>
<protein>
    <recommendedName>
        <fullName evidence="3">Transposable element Tc3 transposase</fullName>
    </recommendedName>
</protein>
<dbReference type="AlphaFoldDB" id="E2ALS1"/>
<feature type="non-terminal residue" evidence="1">
    <location>
        <position position="41"/>
    </location>
</feature>
<dbReference type="Proteomes" id="UP000000311">
    <property type="component" value="Unassembled WGS sequence"/>
</dbReference>